<dbReference type="EMBL" id="JACBZS010000001">
    <property type="protein sequence ID" value="NYI71068.1"/>
    <property type="molecule type" value="Genomic_DNA"/>
</dbReference>
<feature type="transmembrane region" description="Helical" evidence="7">
    <location>
        <begin position="39"/>
        <end position="60"/>
    </location>
</feature>
<evidence type="ECO:0000313" key="11">
    <source>
        <dbReference type="Proteomes" id="UP000527616"/>
    </source>
</evidence>
<dbReference type="CDD" id="cd06261">
    <property type="entry name" value="TM_PBP2"/>
    <property type="match status" value="1"/>
</dbReference>
<evidence type="ECO:0000256" key="7">
    <source>
        <dbReference type="RuleBase" id="RU363032"/>
    </source>
</evidence>
<organism evidence="10 11">
    <name type="scientific">Naumannella cuiyingiana</name>
    <dbReference type="NCBI Taxonomy" id="1347891"/>
    <lineage>
        <taxon>Bacteria</taxon>
        <taxon>Bacillati</taxon>
        <taxon>Actinomycetota</taxon>
        <taxon>Actinomycetes</taxon>
        <taxon>Propionibacteriales</taxon>
        <taxon>Propionibacteriaceae</taxon>
        <taxon>Naumannella</taxon>
    </lineage>
</organism>
<feature type="region of interest" description="Disordered" evidence="8">
    <location>
        <begin position="1"/>
        <end position="27"/>
    </location>
</feature>
<comment type="caution">
    <text evidence="10">The sequence shown here is derived from an EMBL/GenBank/DDBJ whole genome shotgun (WGS) entry which is preliminary data.</text>
</comment>
<feature type="transmembrane region" description="Helical" evidence="7">
    <location>
        <begin position="212"/>
        <end position="234"/>
    </location>
</feature>
<dbReference type="Gene3D" id="1.10.3720.10">
    <property type="entry name" value="MetI-like"/>
    <property type="match status" value="1"/>
</dbReference>
<protein>
    <submittedName>
        <fullName evidence="10">ABC-type glycerol-3-phosphate transport system permease component</fullName>
    </submittedName>
</protein>
<keyword evidence="5 7" id="KW-1133">Transmembrane helix</keyword>
<dbReference type="RefSeq" id="WP_179444938.1">
    <property type="nucleotide sequence ID" value="NZ_JACBZS010000001.1"/>
</dbReference>
<feature type="transmembrane region" description="Helical" evidence="7">
    <location>
        <begin position="96"/>
        <end position="123"/>
    </location>
</feature>
<dbReference type="PROSITE" id="PS50928">
    <property type="entry name" value="ABC_TM1"/>
    <property type="match status" value="1"/>
</dbReference>
<feature type="transmembrane region" description="Helical" evidence="7">
    <location>
        <begin position="272"/>
        <end position="293"/>
    </location>
</feature>
<reference evidence="10 11" key="1">
    <citation type="submission" date="2020-07" db="EMBL/GenBank/DDBJ databases">
        <title>Sequencing the genomes of 1000 actinobacteria strains.</title>
        <authorList>
            <person name="Klenk H.-P."/>
        </authorList>
    </citation>
    <scope>NUCLEOTIDE SEQUENCE [LARGE SCALE GENOMIC DNA]</scope>
    <source>
        <strain evidence="10 11">DSM 103164</strain>
    </source>
</reference>
<keyword evidence="6 7" id="KW-0472">Membrane</keyword>
<feature type="domain" description="ABC transmembrane type-1" evidence="9">
    <location>
        <begin position="100"/>
        <end position="293"/>
    </location>
</feature>
<feature type="transmembrane region" description="Helical" evidence="7">
    <location>
        <begin position="169"/>
        <end position="191"/>
    </location>
</feature>
<dbReference type="InterPro" id="IPR035906">
    <property type="entry name" value="MetI-like_sf"/>
</dbReference>
<proteinExistence type="inferred from homology"/>
<dbReference type="SUPFAM" id="SSF161098">
    <property type="entry name" value="MetI-like"/>
    <property type="match status" value="1"/>
</dbReference>
<comment type="similarity">
    <text evidence="7">Belongs to the binding-protein-dependent transport system permease family.</text>
</comment>
<evidence type="ECO:0000259" key="9">
    <source>
        <dbReference type="PROSITE" id="PS50928"/>
    </source>
</evidence>
<evidence type="ECO:0000256" key="2">
    <source>
        <dbReference type="ARBA" id="ARBA00022448"/>
    </source>
</evidence>
<evidence type="ECO:0000256" key="4">
    <source>
        <dbReference type="ARBA" id="ARBA00022692"/>
    </source>
</evidence>
<keyword evidence="11" id="KW-1185">Reference proteome</keyword>
<dbReference type="PANTHER" id="PTHR43744:SF12">
    <property type="entry name" value="ABC TRANSPORTER PERMEASE PROTEIN MG189-RELATED"/>
    <property type="match status" value="1"/>
</dbReference>
<evidence type="ECO:0000256" key="6">
    <source>
        <dbReference type="ARBA" id="ARBA00023136"/>
    </source>
</evidence>
<evidence type="ECO:0000256" key="3">
    <source>
        <dbReference type="ARBA" id="ARBA00022475"/>
    </source>
</evidence>
<evidence type="ECO:0000256" key="8">
    <source>
        <dbReference type="SAM" id="MobiDB-lite"/>
    </source>
</evidence>
<keyword evidence="2 7" id="KW-0813">Transport</keyword>
<dbReference type="PANTHER" id="PTHR43744">
    <property type="entry name" value="ABC TRANSPORTER PERMEASE PROTEIN MG189-RELATED-RELATED"/>
    <property type="match status" value="1"/>
</dbReference>
<keyword evidence="3" id="KW-1003">Cell membrane</keyword>
<keyword evidence="4 7" id="KW-0812">Transmembrane</keyword>
<feature type="compositionally biased region" description="Basic residues" evidence="8">
    <location>
        <begin position="17"/>
        <end position="26"/>
    </location>
</feature>
<dbReference type="GO" id="GO:0055085">
    <property type="term" value="P:transmembrane transport"/>
    <property type="evidence" value="ECO:0007669"/>
    <property type="project" value="InterPro"/>
</dbReference>
<comment type="subcellular location">
    <subcellularLocation>
        <location evidence="1 7">Cell membrane</location>
        <topology evidence="1 7">Multi-pass membrane protein</topology>
    </subcellularLocation>
</comment>
<evidence type="ECO:0000313" key="10">
    <source>
        <dbReference type="EMBL" id="NYI71068.1"/>
    </source>
</evidence>
<dbReference type="InterPro" id="IPR000515">
    <property type="entry name" value="MetI-like"/>
</dbReference>
<accession>A0A7Z0D9C3</accession>
<dbReference type="Pfam" id="PF00528">
    <property type="entry name" value="BPD_transp_1"/>
    <property type="match status" value="1"/>
</dbReference>
<dbReference type="GO" id="GO:0005886">
    <property type="term" value="C:plasma membrane"/>
    <property type="evidence" value="ECO:0007669"/>
    <property type="project" value="UniProtKB-SubCell"/>
</dbReference>
<name>A0A7Z0D9C3_9ACTN</name>
<gene>
    <name evidence="10" type="ORF">GGQ54_001628</name>
</gene>
<sequence>MSTETIARPTDSGPKRPPIRRRHRRPAVSDRARFRPFHLFFYLLMGAGAFSAVAAFAWVINVSLKTNVEFITSPPFSLTRSWEFENYRQAWNAGGVAMFFGNSVLVAVTATVLGVFFSVLAAYPLARVRFPGSGIVLSVFILGLMVPWMVTFIPLYLTLRDIGLLDTQLGLILVYATYNLPFNIFVMVGFMRTLPVQLEEAAAIDGAGPARTFFGIILPLLGPGVASITIISFLNNWNEFFYALVLIRTKENMTLPVGLWQLSQAATYSSNWVTLFAAIMITVVPVLVVFALLQRRIAEGLTAGAIKG</sequence>
<dbReference type="AlphaFoldDB" id="A0A7Z0D9C3"/>
<dbReference type="Proteomes" id="UP000527616">
    <property type="component" value="Unassembled WGS sequence"/>
</dbReference>
<evidence type="ECO:0000256" key="5">
    <source>
        <dbReference type="ARBA" id="ARBA00022989"/>
    </source>
</evidence>
<evidence type="ECO:0000256" key="1">
    <source>
        <dbReference type="ARBA" id="ARBA00004651"/>
    </source>
</evidence>
<feature type="transmembrane region" description="Helical" evidence="7">
    <location>
        <begin position="135"/>
        <end position="157"/>
    </location>
</feature>